<evidence type="ECO:0000256" key="1">
    <source>
        <dbReference type="SAM" id="MobiDB-lite"/>
    </source>
</evidence>
<evidence type="ECO:0000313" key="2">
    <source>
        <dbReference type="EMBL" id="CAA9576434.1"/>
    </source>
</evidence>
<dbReference type="EMBL" id="CADCWP010000190">
    <property type="protein sequence ID" value="CAA9576434.1"/>
    <property type="molecule type" value="Genomic_DNA"/>
</dbReference>
<sequence>MFVVGSYALAERHKARKRRVPRAPRAASEALRTATER</sequence>
<feature type="region of interest" description="Disordered" evidence="1">
    <location>
        <begin position="15"/>
        <end position="37"/>
    </location>
</feature>
<reference evidence="2" key="1">
    <citation type="submission" date="2020-02" db="EMBL/GenBank/DDBJ databases">
        <authorList>
            <person name="Meier V. D."/>
        </authorList>
    </citation>
    <scope>NUCLEOTIDE SEQUENCE</scope>
    <source>
        <strain evidence="2">AVDCRST_MAG86</strain>
    </source>
</reference>
<name>A0A6J4VI23_9DEIN</name>
<gene>
    <name evidence="2" type="ORF">AVDCRST_MAG86-2238</name>
</gene>
<organism evidence="2">
    <name type="scientific">uncultured Truepera sp</name>
    <dbReference type="NCBI Taxonomy" id="543023"/>
    <lineage>
        <taxon>Bacteria</taxon>
        <taxon>Thermotogati</taxon>
        <taxon>Deinococcota</taxon>
        <taxon>Deinococci</taxon>
        <taxon>Trueperales</taxon>
        <taxon>Trueperaceae</taxon>
        <taxon>Truepera</taxon>
        <taxon>environmental samples</taxon>
    </lineage>
</organism>
<proteinExistence type="predicted"/>
<protein>
    <submittedName>
        <fullName evidence="2">Uncharacterized protein</fullName>
    </submittedName>
</protein>
<dbReference type="AlphaFoldDB" id="A0A6J4VI23"/>
<accession>A0A6J4VI23</accession>